<keyword evidence="3" id="KW-1185">Reference proteome</keyword>
<reference evidence="2" key="2">
    <citation type="submission" date="2018-10" db="UniProtKB">
        <authorList>
            <consortium name="EnsemblPlants"/>
        </authorList>
    </citation>
    <scope>IDENTIFICATION</scope>
</reference>
<sequence length="162" mass="17550">MPAPKGTRRSLVLRTVERCKSGTGRSGGAASAVAAGRFSVYVGAERERFMVRTDCANHPLFRRLLDDAEREYGYASQGPLALPCDVGTFLGVLWQMDHGHHHDDDDDSAGGEEIREAASPICGLLLGGRGKCRAAGYRRMLSRAKTSWATGQQLLPRFTLGS</sequence>
<dbReference type="PANTHER" id="PTHR31374">
    <property type="entry name" value="AUXIN-INDUCED PROTEIN-LIKE-RELATED"/>
    <property type="match status" value="1"/>
</dbReference>
<reference evidence="2" key="1">
    <citation type="submission" date="2018-08" db="EMBL/GenBank/DDBJ databases">
        <authorList>
            <person name="Rossello M."/>
        </authorList>
    </citation>
    <scope>NUCLEOTIDE SEQUENCE [LARGE SCALE GENOMIC DNA]</scope>
    <source>
        <strain evidence="2">cv. Chinese Spring</strain>
    </source>
</reference>
<dbReference type="Gramene" id="TraesROB_scaffold_021527_01G000100.1">
    <property type="protein sequence ID" value="TraesROB_scaffold_021527_01G000100.1"/>
    <property type="gene ID" value="TraesROB_scaffold_021527_01G000100"/>
</dbReference>
<dbReference type="Gramene" id="TraesRN4A0100944700.1">
    <property type="protein sequence ID" value="TraesRN4A0100944700.1"/>
    <property type="gene ID" value="TraesRN4A0100944700"/>
</dbReference>
<dbReference type="Gramene" id="TraesCS4A02G414300.1">
    <property type="protein sequence ID" value="TraesCS4A02G414300.1.cds1"/>
    <property type="gene ID" value="TraesCS4A02G414300"/>
</dbReference>
<dbReference type="OrthoDB" id="660486at2759"/>
<comment type="similarity">
    <text evidence="1">Belongs to the ARG7 family.</text>
</comment>
<dbReference type="Gramene" id="TraesPARA_EIv1.0_1218200.1">
    <property type="protein sequence ID" value="TraesPARA_EIv1.0_1218200.1.CDS1"/>
    <property type="gene ID" value="TraesPARA_EIv1.0_1218200"/>
</dbReference>
<organism evidence="2">
    <name type="scientific">Triticum aestivum</name>
    <name type="common">Wheat</name>
    <dbReference type="NCBI Taxonomy" id="4565"/>
    <lineage>
        <taxon>Eukaryota</taxon>
        <taxon>Viridiplantae</taxon>
        <taxon>Streptophyta</taxon>
        <taxon>Embryophyta</taxon>
        <taxon>Tracheophyta</taxon>
        <taxon>Spermatophyta</taxon>
        <taxon>Magnoliopsida</taxon>
        <taxon>Liliopsida</taxon>
        <taxon>Poales</taxon>
        <taxon>Poaceae</taxon>
        <taxon>BOP clade</taxon>
        <taxon>Pooideae</taxon>
        <taxon>Triticodae</taxon>
        <taxon>Triticeae</taxon>
        <taxon>Triticinae</taxon>
        <taxon>Triticum</taxon>
    </lineage>
</organism>
<dbReference type="Gramene" id="TraesWEE_scaffold_100638_01G000100.1">
    <property type="protein sequence ID" value="TraesWEE_scaffold_100638_01G000100.1"/>
    <property type="gene ID" value="TraesWEE_scaffold_100638_01G000100"/>
</dbReference>
<dbReference type="Gramene" id="TraesCS4A03G1022800.1">
    <property type="protein sequence ID" value="TraesCS4A03G1022800.1.CDS1"/>
    <property type="gene ID" value="TraesCS4A03G1022800"/>
</dbReference>
<evidence type="ECO:0000313" key="3">
    <source>
        <dbReference type="Proteomes" id="UP000019116"/>
    </source>
</evidence>
<dbReference type="EnsemblPlants" id="TraesCS4A02G414300.1">
    <property type="protein sequence ID" value="TraesCS4A02G414300.1.cds1"/>
    <property type="gene ID" value="TraesCS4A02G414300"/>
</dbReference>
<evidence type="ECO:0000256" key="1">
    <source>
        <dbReference type="ARBA" id="ARBA00006974"/>
    </source>
</evidence>
<dbReference type="Pfam" id="PF02519">
    <property type="entry name" value="Auxin_inducible"/>
    <property type="match status" value="1"/>
</dbReference>
<dbReference type="Gramene" id="TraesCLE_scaffold_080164_01G000100.1">
    <property type="protein sequence ID" value="TraesCLE_scaffold_080164_01G000100.1"/>
    <property type="gene ID" value="TraesCLE_scaffold_080164_01G000100"/>
</dbReference>
<accession>A0A3B6I1H6</accession>
<proteinExistence type="inferred from homology"/>
<dbReference type="PANTHER" id="PTHR31374:SF118">
    <property type="entry name" value="OS01G0924966 PROTEIN"/>
    <property type="match status" value="1"/>
</dbReference>
<dbReference type="Proteomes" id="UP000019116">
    <property type="component" value="Chromosome 4A"/>
</dbReference>
<evidence type="ECO:0000313" key="2">
    <source>
        <dbReference type="EnsemblPlants" id="TraesCS4A02G414300.1.cds1"/>
    </source>
</evidence>
<protein>
    <submittedName>
        <fullName evidence="2">Uncharacterized protein</fullName>
    </submittedName>
</protein>
<dbReference type="GO" id="GO:0009733">
    <property type="term" value="P:response to auxin"/>
    <property type="evidence" value="ECO:0007669"/>
    <property type="project" value="InterPro"/>
</dbReference>
<dbReference type="AlphaFoldDB" id="A0A3B6I1H6"/>
<dbReference type="OMA" id="VVRTECA"/>
<dbReference type="InterPro" id="IPR003676">
    <property type="entry name" value="SAUR_fam"/>
</dbReference>
<name>A0A3B6I1H6_WHEAT</name>
<dbReference type="Gramene" id="TraesCAD_scaffold_103230_01G000100.1">
    <property type="protein sequence ID" value="TraesCAD_scaffold_103230_01G000100.1"/>
    <property type="gene ID" value="TraesCAD_scaffold_103230_01G000100"/>
</dbReference>